<evidence type="ECO:0000256" key="6">
    <source>
        <dbReference type="ARBA" id="ARBA00022839"/>
    </source>
</evidence>
<evidence type="ECO:0000256" key="10">
    <source>
        <dbReference type="HAMAP-Rule" id="MF_01486"/>
    </source>
</evidence>
<evidence type="ECO:0000313" key="13">
    <source>
        <dbReference type="EMBL" id="NNG38541.1"/>
    </source>
</evidence>
<dbReference type="Proteomes" id="UP000557772">
    <property type="component" value="Unassembled WGS sequence"/>
</dbReference>
<protein>
    <recommendedName>
        <fullName evidence="10">RecBCD enzyme subunit RecC</fullName>
    </recommendedName>
    <alternativeName>
        <fullName evidence="10">Exonuclease V subunit RecC</fullName>
        <shortName evidence="10">ExoV subunit RecC</shortName>
    </alternativeName>
    <alternativeName>
        <fullName evidence="10">Helicase/nuclease RecBCD subunit RecC</fullName>
    </alternativeName>
</protein>
<comment type="miscellaneous">
    <text evidence="10">In the RecBCD complex, RecB has a slow 3'-5' helicase, an exonuclease activity and loads RecA onto ssDNA, RecD has a fast 5'-3' helicase activity, while RecC stimulates the ATPase and processivity of the RecB helicase and contributes to recognition of the Chi site.</text>
</comment>
<dbReference type="InterPro" id="IPR011335">
    <property type="entry name" value="Restrct_endonuc-II-like"/>
</dbReference>
<keyword evidence="9 10" id="KW-0234">DNA repair</keyword>
<dbReference type="EMBL" id="JABENB010000001">
    <property type="protein sequence ID" value="NNG38541.1"/>
    <property type="molecule type" value="Genomic_DNA"/>
</dbReference>
<dbReference type="PANTHER" id="PTHR30591">
    <property type="entry name" value="RECBCD ENZYME SUBUNIT RECC"/>
    <property type="match status" value="1"/>
</dbReference>
<dbReference type="GO" id="GO:0003678">
    <property type="term" value="F:DNA helicase activity"/>
    <property type="evidence" value="ECO:0007669"/>
    <property type="project" value="UniProtKB-UniRule"/>
</dbReference>
<gene>
    <name evidence="10 13" type="primary">recC</name>
    <name evidence="13" type="ORF">HJ588_04525</name>
</gene>
<dbReference type="InterPro" id="IPR006697">
    <property type="entry name" value="RecC"/>
</dbReference>
<evidence type="ECO:0000313" key="14">
    <source>
        <dbReference type="Proteomes" id="UP000557772"/>
    </source>
</evidence>
<organism evidence="13 14">
    <name type="scientific">Flexivirga aerilata</name>
    <dbReference type="NCBI Taxonomy" id="1656889"/>
    <lineage>
        <taxon>Bacteria</taxon>
        <taxon>Bacillati</taxon>
        <taxon>Actinomycetota</taxon>
        <taxon>Actinomycetes</taxon>
        <taxon>Micrococcales</taxon>
        <taxon>Dermacoccaceae</taxon>
        <taxon>Flexivirga</taxon>
    </lineage>
</organism>
<comment type="subunit">
    <text evidence="10">Heterotrimer of RecB, RecC and RecD. All subunits contribute to DNA-binding.</text>
</comment>
<accession>A0A849AGY7</accession>
<reference evidence="13 14" key="1">
    <citation type="submission" date="2020-05" db="EMBL/GenBank/DDBJ databases">
        <title>Flexivirga sp. ID2601S isolated from air conditioner.</title>
        <authorList>
            <person name="Kim D.H."/>
        </authorList>
    </citation>
    <scope>NUCLEOTIDE SEQUENCE [LARGE SCALE GENOMIC DNA]</scope>
    <source>
        <strain evidence="13 14">ID2601S</strain>
    </source>
</reference>
<comment type="caution">
    <text evidence="13">The sequence shown here is derived from an EMBL/GenBank/DDBJ whole genome shotgun (WGS) entry which is preliminary data.</text>
</comment>
<proteinExistence type="inferred from homology"/>
<dbReference type="GO" id="GO:0000724">
    <property type="term" value="P:double-strand break repair via homologous recombination"/>
    <property type="evidence" value="ECO:0007669"/>
    <property type="project" value="UniProtKB-UniRule"/>
</dbReference>
<dbReference type="PIRSF" id="PIRSF000980">
    <property type="entry name" value="RecC"/>
    <property type="match status" value="1"/>
</dbReference>
<evidence type="ECO:0000256" key="7">
    <source>
        <dbReference type="ARBA" id="ARBA00022840"/>
    </source>
</evidence>
<keyword evidence="2 10" id="KW-0547">Nucleotide-binding</keyword>
<dbReference type="PANTHER" id="PTHR30591:SF1">
    <property type="entry name" value="RECBCD ENZYME SUBUNIT RECC"/>
    <property type="match status" value="1"/>
</dbReference>
<keyword evidence="8 10" id="KW-0238">DNA-binding</keyword>
<keyword evidence="14" id="KW-1185">Reference proteome</keyword>
<evidence type="ECO:0000256" key="8">
    <source>
        <dbReference type="ARBA" id="ARBA00023125"/>
    </source>
</evidence>
<dbReference type="GO" id="GO:0003677">
    <property type="term" value="F:DNA binding"/>
    <property type="evidence" value="ECO:0007669"/>
    <property type="project" value="UniProtKB-UniRule"/>
</dbReference>
<evidence type="ECO:0000256" key="4">
    <source>
        <dbReference type="ARBA" id="ARBA00022801"/>
    </source>
</evidence>
<dbReference type="GO" id="GO:0005524">
    <property type="term" value="F:ATP binding"/>
    <property type="evidence" value="ECO:0007669"/>
    <property type="project" value="UniProtKB-UniRule"/>
</dbReference>
<dbReference type="GO" id="GO:0008854">
    <property type="term" value="F:exodeoxyribonuclease V activity"/>
    <property type="evidence" value="ECO:0007669"/>
    <property type="project" value="InterPro"/>
</dbReference>
<dbReference type="Pfam" id="PF17946">
    <property type="entry name" value="RecC_C"/>
    <property type="match status" value="1"/>
</dbReference>
<keyword evidence="1 10" id="KW-0540">Nuclease</keyword>
<evidence type="ECO:0000256" key="5">
    <source>
        <dbReference type="ARBA" id="ARBA00022806"/>
    </source>
</evidence>
<evidence type="ECO:0000256" key="9">
    <source>
        <dbReference type="ARBA" id="ARBA00023204"/>
    </source>
</evidence>
<evidence type="ECO:0000256" key="11">
    <source>
        <dbReference type="SAM" id="MobiDB-lite"/>
    </source>
</evidence>
<dbReference type="SUPFAM" id="SSF52540">
    <property type="entry name" value="P-loop containing nucleoside triphosphate hydrolases"/>
    <property type="match status" value="2"/>
</dbReference>
<dbReference type="Gene3D" id="3.40.50.10930">
    <property type="match status" value="1"/>
</dbReference>
<dbReference type="RefSeq" id="WP_171152430.1">
    <property type="nucleotide sequence ID" value="NZ_JABENB010000001.1"/>
</dbReference>
<keyword evidence="5 10" id="KW-0347">Helicase</keyword>
<feature type="region of interest" description="Disordered" evidence="11">
    <location>
        <begin position="300"/>
        <end position="325"/>
    </location>
</feature>
<dbReference type="SUPFAM" id="SSF52980">
    <property type="entry name" value="Restriction endonuclease-like"/>
    <property type="match status" value="1"/>
</dbReference>
<name>A0A849AGY7_9MICO</name>
<dbReference type="GO" id="GO:0009338">
    <property type="term" value="C:exodeoxyribonuclease V complex"/>
    <property type="evidence" value="ECO:0007669"/>
    <property type="project" value="InterPro"/>
</dbReference>
<comment type="similarity">
    <text evidence="10">Belongs to the RecC family.</text>
</comment>
<evidence type="ECO:0000259" key="12">
    <source>
        <dbReference type="Pfam" id="PF17946"/>
    </source>
</evidence>
<dbReference type="Pfam" id="PF04257">
    <property type="entry name" value="Exonuc_V_gamma"/>
    <property type="match status" value="1"/>
</dbReference>
<dbReference type="Gene3D" id="3.40.50.300">
    <property type="entry name" value="P-loop containing nucleotide triphosphate hydrolases"/>
    <property type="match status" value="2"/>
</dbReference>
<dbReference type="AlphaFoldDB" id="A0A849AGY7"/>
<dbReference type="HAMAP" id="MF_01486">
    <property type="entry name" value="RecC"/>
    <property type="match status" value="1"/>
</dbReference>
<evidence type="ECO:0000256" key="3">
    <source>
        <dbReference type="ARBA" id="ARBA00022763"/>
    </source>
</evidence>
<evidence type="ECO:0000256" key="2">
    <source>
        <dbReference type="ARBA" id="ARBA00022741"/>
    </source>
</evidence>
<keyword evidence="6 10" id="KW-0269">Exonuclease</keyword>
<dbReference type="Gene3D" id="1.10.10.160">
    <property type="match status" value="1"/>
</dbReference>
<dbReference type="NCBIfam" id="TIGR01450">
    <property type="entry name" value="recC"/>
    <property type="match status" value="1"/>
</dbReference>
<dbReference type="InterPro" id="IPR013986">
    <property type="entry name" value="DExx_box_DNA_helicase_dom_sf"/>
</dbReference>
<comment type="function">
    <text evidence="10">A helicase/nuclease that prepares dsDNA breaks (DSB) for recombinational DNA repair. Binds to DSBs and unwinds DNA via a highly rapid and processive ATP-dependent bidirectional helicase activity. Unwinds dsDNA until it encounters a Chi (crossover hotspot instigator) sequence from the 3' direction. Cuts ssDNA a few nucleotides 3' to the Chi site. The properties and activities of the enzyme are changed at Chi. The Chi-altered holoenzyme produces a long 3'-ssDNA overhang and facilitates RecA-binding to the ssDNA for homologous DNA recombination and repair. Holoenzyme degrades any linearized DNA that is unable to undergo homologous recombination. In the holoenzyme this subunit recognizes the wild-type Chi sequence, and when added to isolated RecB increases its ATP-dependent helicase processivity.</text>
</comment>
<evidence type="ECO:0000256" key="1">
    <source>
        <dbReference type="ARBA" id="ARBA00022722"/>
    </source>
</evidence>
<keyword evidence="3 10" id="KW-0227">DNA damage</keyword>
<feature type="domain" description="RecC C-terminal" evidence="12">
    <location>
        <begin position="811"/>
        <end position="1042"/>
    </location>
</feature>
<keyword evidence="7 10" id="KW-0067">ATP-binding</keyword>
<dbReference type="InterPro" id="IPR027417">
    <property type="entry name" value="P-loop_NTPase"/>
</dbReference>
<dbReference type="InterPro" id="IPR041500">
    <property type="entry name" value="RecC_C"/>
</dbReference>
<sequence length="1129" mass="123001">MALILHRAERTGPLADGLGRLLARPLPDPFEQELVIVPTRGVERWLTQRLSHQLGAADGRDDGVCAGVRFVAPHSLVALLTGRDRDDPWHPDRLVWPLLEVIDAHLDEPWCATLAAHLGHGGTGADAEHRVGRRYAVARRIAGLFASYATQRPAVLADWRAGRITDGYDADLDPDLVWQAHLWRRLLDHVDEPPPDERHAAALAALRAGDDPTPRHELPSRLSMFGHTRLPATELELLAALGARREVHLWLPQPSAVLWEQLRAAGMRGVIPRADDRSATLARHPLLASLGRDARELQRTLPDAEEAAPERAGPPEGSTNLGRLQADLRANRAPDAAERARRAIAPDDRSVQVHACHGPARQVEVLREVLVGLLQDDSTLEPRDILVMCPDVEAYTPLFQAAFGLSASGDEAPSAGHPAHQLRVKLADRAPATTNPLLEIATALVDFTSGRVTASDVRSLIALDAVRRRFRFDDDELERIATWVQEAEIRWGLDAGHRGRFALQHVGQNTWRFGLDRMLLGVTTDAGHGVTLGDALPLDDVSSGDIDLVGRLAELVDRLDATVTALGAATTVPAWTTALVEGVGALTEVSREDAWQQAQFDSELAAVRDLAADDTTLRLSDIRHLLRAQSRTRATRSNFRTGTLTVCTMMPMRSVPHRVIALVGLDDGVFPRLGAVDGDDVLARHPLTGERDVRSEDRQLLLDAVLAAQDQLIVTYSGAGEHTGAPKPPAAPLGELIDAVRATATFPPDRDVVTRHPLQPFDPRNLTPGALGAPQAFSFDRPALAGARAARGPRRERGPLLTAELPQLSGDQLELSELVGFFADPARHFVRRRLDVALPFEQDEPGDAMPIELDGLGKWQIGDRALRESLAGATPDQVARMEQLRGAIPPGELGRGIVTDVIDSVRQVRGQAVPLLQQEATSIDLDLVLPDGRQLTGTITDLHGDHQVAVTFSTLRAKQRLASWLRLVSLAAAVPDRPWQAATVGFVKPSYRPKVPGGYLAGPLDQQAALSVLTQLVDVYDRGMRTPIPLPLRTSLSYAEKLRRSPDKTVTAAAAARRDWESSGFGERRIAGEQEDEAQVLVRGGVVDFEQLQAERPLPEEAWNAATSRLGQYALRVWVPLLDGQRVVT</sequence>
<keyword evidence="4 10" id="KW-0378">Hydrolase</keyword>